<accession>A0A5S9PF56</accession>
<keyword evidence="2" id="KW-1185">Reference proteome</keyword>
<reference evidence="1 2" key="1">
    <citation type="submission" date="2019-12" db="EMBL/GenBank/DDBJ databases">
        <authorList>
            <person name="Reyes-Prieto M."/>
        </authorList>
    </citation>
    <scope>NUCLEOTIDE SEQUENCE [LARGE SCALE GENOMIC DNA]</scope>
    <source>
        <strain evidence="1">HF14-78462</strain>
    </source>
</reference>
<name>A0A5S9PF56_9HYPH</name>
<evidence type="ECO:0008006" key="3">
    <source>
        <dbReference type="Google" id="ProtNLM"/>
    </source>
</evidence>
<organism evidence="1 2">
    <name type="scientific">Starkeya nomas</name>
    <dbReference type="NCBI Taxonomy" id="2666134"/>
    <lineage>
        <taxon>Bacteria</taxon>
        <taxon>Pseudomonadati</taxon>
        <taxon>Pseudomonadota</taxon>
        <taxon>Alphaproteobacteria</taxon>
        <taxon>Hyphomicrobiales</taxon>
        <taxon>Xanthobacteraceae</taxon>
        <taxon>Starkeya</taxon>
    </lineage>
</organism>
<dbReference type="Gene3D" id="3.40.50.1820">
    <property type="entry name" value="alpha/beta hydrolase"/>
    <property type="match status" value="1"/>
</dbReference>
<sequence>MSLGGGRTFGEDVREVMLDDMKRSGVPAEQLPDIDLAFQNIRENPKSAEIWGGSSFVYWADSIDRRAADFMMESDAPMLLIQGGADRSVPVASARLTVALLEQSGKCNLTYWEEAGLDHGMVDGTGTSRLADILELSRHWLLTRTGRPSACP</sequence>
<dbReference type="InterPro" id="IPR029058">
    <property type="entry name" value="AB_hydrolase_fold"/>
</dbReference>
<evidence type="ECO:0000313" key="2">
    <source>
        <dbReference type="Proteomes" id="UP000433050"/>
    </source>
</evidence>
<proteinExistence type="predicted"/>
<protein>
    <recommendedName>
        <fullName evidence="3">Peptidase S9 prolyl oligopeptidase catalytic domain-containing protein</fullName>
    </recommendedName>
</protein>
<dbReference type="EMBL" id="CACSAS010000001">
    <property type="protein sequence ID" value="CAA0102595.1"/>
    <property type="molecule type" value="Genomic_DNA"/>
</dbReference>
<gene>
    <name evidence="1" type="ORF">STARVERO_02910</name>
</gene>
<evidence type="ECO:0000313" key="1">
    <source>
        <dbReference type="EMBL" id="CAA0102595.1"/>
    </source>
</evidence>
<dbReference type="Proteomes" id="UP000433050">
    <property type="component" value="Unassembled WGS sequence"/>
</dbReference>
<dbReference type="AlphaFoldDB" id="A0A5S9PF56"/>
<dbReference type="SUPFAM" id="SSF53474">
    <property type="entry name" value="alpha/beta-Hydrolases"/>
    <property type="match status" value="1"/>
</dbReference>